<protein>
    <recommendedName>
        <fullName evidence="2">HTH cro/C1-type domain-containing protein</fullName>
    </recommendedName>
</protein>
<dbReference type="GO" id="GO:0003677">
    <property type="term" value="F:DNA binding"/>
    <property type="evidence" value="ECO:0007669"/>
    <property type="project" value="UniProtKB-KW"/>
</dbReference>
<dbReference type="InterPro" id="IPR050807">
    <property type="entry name" value="TransReg_Diox_bact_type"/>
</dbReference>
<evidence type="ECO:0000313" key="3">
    <source>
        <dbReference type="EMBL" id="KGR89844.1"/>
    </source>
</evidence>
<comment type="caution">
    <text evidence="3">The sequence shown here is derived from an EMBL/GenBank/DDBJ whole genome shotgun (WGS) entry which is preliminary data.</text>
</comment>
<evidence type="ECO:0000313" key="4">
    <source>
        <dbReference type="Proteomes" id="UP000030595"/>
    </source>
</evidence>
<proteinExistence type="predicted"/>
<dbReference type="GO" id="GO:0003700">
    <property type="term" value="F:DNA-binding transcription factor activity"/>
    <property type="evidence" value="ECO:0007669"/>
    <property type="project" value="TreeGrafter"/>
</dbReference>
<dbReference type="Proteomes" id="UP000030595">
    <property type="component" value="Unassembled WGS sequence"/>
</dbReference>
<dbReference type="GO" id="GO:0005829">
    <property type="term" value="C:cytosol"/>
    <property type="evidence" value="ECO:0007669"/>
    <property type="project" value="TreeGrafter"/>
</dbReference>
<gene>
    <name evidence="3" type="ORF">CD30_14725</name>
</gene>
<feature type="domain" description="HTH cro/C1-type" evidence="2">
    <location>
        <begin position="15"/>
        <end position="70"/>
    </location>
</feature>
<dbReference type="PANTHER" id="PTHR46797">
    <property type="entry name" value="HTH-TYPE TRANSCRIPTIONAL REGULATOR"/>
    <property type="match status" value="1"/>
</dbReference>
<evidence type="ECO:0000256" key="1">
    <source>
        <dbReference type="ARBA" id="ARBA00023125"/>
    </source>
</evidence>
<dbReference type="eggNOG" id="COG1396">
    <property type="taxonomic scope" value="Bacteria"/>
</dbReference>
<dbReference type="PANTHER" id="PTHR46797:SF1">
    <property type="entry name" value="METHYLPHOSPHONATE SYNTHASE"/>
    <property type="match status" value="1"/>
</dbReference>
<sequence>MGKDRVMSRNFAEKLKFYRLERSYSLKDVQRITGIDAGYINKLENGIRRAPSYPILQKLAFALKVDITDLIDIDLPENEPLRSVQEVLVFTEYLIKGKLPTTIVRENLLAVIQTMLDCEWEEHTKHTDSVNVLNKVDIFLRSLKK</sequence>
<dbReference type="SMART" id="SM00530">
    <property type="entry name" value="HTH_XRE"/>
    <property type="match status" value="1"/>
</dbReference>
<dbReference type="AlphaFoldDB" id="A0A0A3IYL1"/>
<name>A0A0A3IYL1_9BACL</name>
<keyword evidence="4" id="KW-1185">Reference proteome</keyword>
<dbReference type="PROSITE" id="PS50943">
    <property type="entry name" value="HTH_CROC1"/>
    <property type="match status" value="1"/>
</dbReference>
<dbReference type="Gene3D" id="1.10.260.40">
    <property type="entry name" value="lambda repressor-like DNA-binding domains"/>
    <property type="match status" value="1"/>
</dbReference>
<dbReference type="InterPro" id="IPR010982">
    <property type="entry name" value="Lambda_DNA-bd_dom_sf"/>
</dbReference>
<organism evidence="3 4">
    <name type="scientific">Ureibacillus massiliensis 4400831 = CIP 108448 = CCUG 49529</name>
    <dbReference type="NCBI Taxonomy" id="1211035"/>
    <lineage>
        <taxon>Bacteria</taxon>
        <taxon>Bacillati</taxon>
        <taxon>Bacillota</taxon>
        <taxon>Bacilli</taxon>
        <taxon>Bacillales</taxon>
        <taxon>Caryophanaceae</taxon>
        <taxon>Ureibacillus</taxon>
    </lineage>
</organism>
<keyword evidence="1" id="KW-0238">DNA-binding</keyword>
<reference evidence="3 4" key="1">
    <citation type="submission" date="2014-02" db="EMBL/GenBank/DDBJ databases">
        <title>Draft genome sequence of Lysinibacillus massiliensis CCUG 49529.</title>
        <authorList>
            <person name="Zhang F."/>
            <person name="Wang G."/>
            <person name="Zhang L."/>
        </authorList>
    </citation>
    <scope>NUCLEOTIDE SEQUENCE [LARGE SCALE GENOMIC DNA]</scope>
    <source>
        <strain evidence="3 4">CCUG 49529</strain>
    </source>
</reference>
<evidence type="ECO:0000259" key="2">
    <source>
        <dbReference type="PROSITE" id="PS50943"/>
    </source>
</evidence>
<accession>A0A0A3IYL1</accession>
<dbReference type="SUPFAM" id="SSF47413">
    <property type="entry name" value="lambda repressor-like DNA-binding domains"/>
    <property type="match status" value="1"/>
</dbReference>
<dbReference type="EMBL" id="JPVQ01000032">
    <property type="protein sequence ID" value="KGR89844.1"/>
    <property type="molecule type" value="Genomic_DNA"/>
</dbReference>
<dbReference type="CDD" id="cd00093">
    <property type="entry name" value="HTH_XRE"/>
    <property type="match status" value="1"/>
</dbReference>
<dbReference type="RefSeq" id="WP_036178173.1">
    <property type="nucleotide sequence ID" value="NZ_AVCZ01000032.1"/>
</dbReference>
<dbReference type="Pfam" id="PF01381">
    <property type="entry name" value="HTH_3"/>
    <property type="match status" value="1"/>
</dbReference>
<dbReference type="InterPro" id="IPR001387">
    <property type="entry name" value="Cro/C1-type_HTH"/>
</dbReference>